<evidence type="ECO:0000256" key="1">
    <source>
        <dbReference type="SAM" id="MobiDB-lite"/>
    </source>
</evidence>
<feature type="transmembrane region" description="Helical" evidence="2">
    <location>
        <begin position="223"/>
        <end position="244"/>
    </location>
</feature>
<feature type="transmembrane region" description="Helical" evidence="2">
    <location>
        <begin position="323"/>
        <end position="342"/>
    </location>
</feature>
<dbReference type="GeneID" id="113147549"/>
<dbReference type="RefSeq" id="XP_026194241.1">
    <property type="nucleotide sequence ID" value="XM_026338456.1"/>
</dbReference>
<feature type="compositionally biased region" description="Low complexity" evidence="1">
    <location>
        <begin position="176"/>
        <end position="189"/>
    </location>
</feature>
<proteinExistence type="predicted"/>
<evidence type="ECO:0000313" key="4">
    <source>
        <dbReference type="RefSeq" id="XP_026194241.1"/>
    </source>
</evidence>
<feature type="region of interest" description="Disordered" evidence="1">
    <location>
        <begin position="176"/>
        <end position="198"/>
    </location>
</feature>
<keyword evidence="2" id="KW-0812">Transmembrane</keyword>
<dbReference type="OrthoDB" id="348566at2759"/>
<feature type="transmembrane region" description="Helical" evidence="2">
    <location>
        <begin position="292"/>
        <end position="317"/>
    </location>
</feature>
<sequence>MREAARAAHAVTCYLSNSPLLSGQGVCGCPPRRLLTFLRASCGSDCSSWYGYPRDSNCTSNKRQWMDHRSDFGSRLMYVHGNDALRDPLAVFEVPKRSRMQGDPHGKRCPSRHSELSMYVPVCLSYRSTLHTRALATNHQLQQQKQQLAASKESHHASLPEGVAYPADYAAMGASSRSNSSSVSSSGSSTTATINDKRGRAVEQMDMLPAWARRVLPPHREVLFLRIIPVAPLVGMALGVHILPPLGLGYLARDCLSALIAYSAALLTANAAVHAGLQLAEFGFPAQRQHRGFYIVGRLGVSLFFVVHSLLVCGLLHDEPLHGIYLCCASCVGLLGVDWLLFKKSTMPVWYADSSVLRAELIWCRYVPSGAAQSLLVDVGG</sequence>
<keyword evidence="3" id="KW-1185">Reference proteome</keyword>
<protein>
    <submittedName>
        <fullName evidence="4">Uncharacterized protein LOC113147549</fullName>
    </submittedName>
</protein>
<dbReference type="PROSITE" id="PS51257">
    <property type="entry name" value="PROKAR_LIPOPROTEIN"/>
    <property type="match status" value="1"/>
</dbReference>
<reference evidence="4" key="1">
    <citation type="submission" date="2025-08" db="UniProtKB">
        <authorList>
            <consortium name="RefSeq"/>
        </authorList>
    </citation>
    <scope>IDENTIFICATION</scope>
</reference>
<accession>A0A6P6S261</accession>
<gene>
    <name evidence="4" type="primary">LOC113147549</name>
</gene>
<feature type="transmembrane region" description="Helical" evidence="2">
    <location>
        <begin position="256"/>
        <end position="280"/>
    </location>
</feature>
<evidence type="ECO:0000313" key="3">
    <source>
        <dbReference type="Proteomes" id="UP000515125"/>
    </source>
</evidence>
<dbReference type="AlphaFoldDB" id="A0A6P6S261"/>
<keyword evidence="2" id="KW-0472">Membrane</keyword>
<keyword evidence="2" id="KW-1133">Transmembrane helix</keyword>
<dbReference type="Proteomes" id="UP000515125">
    <property type="component" value="Unplaced"/>
</dbReference>
<organism evidence="3 4">
    <name type="scientific">Cyclospora cayetanensis</name>
    <dbReference type="NCBI Taxonomy" id="88456"/>
    <lineage>
        <taxon>Eukaryota</taxon>
        <taxon>Sar</taxon>
        <taxon>Alveolata</taxon>
        <taxon>Apicomplexa</taxon>
        <taxon>Conoidasida</taxon>
        <taxon>Coccidia</taxon>
        <taxon>Eucoccidiorida</taxon>
        <taxon>Eimeriorina</taxon>
        <taxon>Eimeriidae</taxon>
        <taxon>Cyclospora</taxon>
    </lineage>
</organism>
<evidence type="ECO:0000256" key="2">
    <source>
        <dbReference type="SAM" id="Phobius"/>
    </source>
</evidence>
<name>A0A6P6S261_9EIME</name>